<dbReference type="EMBL" id="JBHSBW010000011">
    <property type="protein sequence ID" value="MFC4212154.1"/>
    <property type="molecule type" value="Genomic_DNA"/>
</dbReference>
<name>A0ABV8PA42_9SPHI</name>
<accession>A0ABV8PA42</accession>
<evidence type="ECO:0000313" key="2">
    <source>
        <dbReference type="Proteomes" id="UP001595789"/>
    </source>
</evidence>
<comment type="caution">
    <text evidence="1">The sequence shown here is derived from an EMBL/GenBank/DDBJ whole genome shotgun (WGS) entry which is preliminary data.</text>
</comment>
<protein>
    <submittedName>
        <fullName evidence="1">Uncharacterized protein</fullName>
    </submittedName>
</protein>
<organism evidence="1 2">
    <name type="scientific">Pedobacter lithocola</name>
    <dbReference type="NCBI Taxonomy" id="1908239"/>
    <lineage>
        <taxon>Bacteria</taxon>
        <taxon>Pseudomonadati</taxon>
        <taxon>Bacteroidota</taxon>
        <taxon>Sphingobacteriia</taxon>
        <taxon>Sphingobacteriales</taxon>
        <taxon>Sphingobacteriaceae</taxon>
        <taxon>Pedobacter</taxon>
    </lineage>
</organism>
<keyword evidence="2" id="KW-1185">Reference proteome</keyword>
<sequence length="1205" mass="131758">MSVNIGYGSDGGSLSFEAEIETSKFDAGVKKIESGIEALSKKQNAAGTSIGENIGKSLKDVSAQNKALLDSYAKNAREAEALWKNKQSVMQPAPIVNNLKEVAQDVLKLKGATQENNAVQEVAGEVLSGISLETFTLAGAISFATGFLVSHKKEILEWVVALFKGNDATAQATKLLKEQIAIQLASREARLKGLQAAAQESVEMKTLYKAALDLNIPLKERNKIIEELQSKYPDYFSSFSNEEILAGKAEKAYNLLTTAILAAAKARAAQDAIAENQSRILENDFTKADLATEREKARLAVKKAQENFNNADKYRDKTASSLTGATTISQASLAAGAISGAKKDLDVIDKKIRDISTDSDILNKKNAKLASDVQDNIRKNGAVAVLGINNNKPKAIKETTDKTINERKALVSRMNDIDAEYSRKSFTKDEEEVQALKDKFSKFRKIIEDFNKANPKQAIGLEGLGEIETRANSDLIYRQNTEKLKISLNEQKGIYTDFEKEKTIIGEAQAKERFSNEINTQKSYLTILQDELSNLNSKNELSGAELERKKAIEDNIKAELKIRKNAKDKEYAEAYLSAVSYGETLARIDIEYSAKAKALGKDLTDEKKNELLRQKNDAIEIANDEAYQKTEIYKRLSQETILLSREQIKEQITILKELLNSESIQPKVRNQLNSQLSGLQNRLGLGSRQSNVNALKKEQSDIEKAITLPQSQTKLKELQDRLIKVGAELKKISGNAKGADKGLSGFISKLSDNESLIDISNYAADAADGLNSMSAALGGNETAAGYALDTIGQLAGGVADLAAGLASGDPAKMIGAAIKAIGTLFSIGKKVKEMNAAARKEVADFYASAISGEREYQDLLKERALQTIRDNKVVLEGIRAEIDLRKSQVVDYNKEVNEIMAKLQGQNYTASESYTHGTWFRKASVNKTYSSLQGMDFSQLSSLLAQGKLEGDAKALVERLKELEQKGYDATAAVAELAKQTAEIFTGTSSDTLTDSLLNMFKEGKTGAQDLADFFKSTMNDAALSIFKNKVLAAGIDKFYEQFSKKAQSDDELTNTEILDLQSLFKTFTDDAQKKFEEFQKITGQSLNTTLTNSASAVTGTITSAGLTENSANIAMGIWRGQYDLTKTLVRLSGDSLTHTMAISKGVLDCYNMSVNIFTTALEIRDNTFRTANNTDNLYLILSKIEKNTSGGSSYQNLINGGIKP</sequence>
<reference evidence="2" key="1">
    <citation type="journal article" date="2019" name="Int. J. Syst. Evol. Microbiol.">
        <title>The Global Catalogue of Microorganisms (GCM) 10K type strain sequencing project: providing services to taxonomists for standard genome sequencing and annotation.</title>
        <authorList>
            <consortium name="The Broad Institute Genomics Platform"/>
            <consortium name="The Broad Institute Genome Sequencing Center for Infectious Disease"/>
            <person name="Wu L."/>
            <person name="Ma J."/>
        </authorList>
    </citation>
    <scope>NUCLEOTIDE SEQUENCE [LARGE SCALE GENOMIC DNA]</scope>
    <source>
        <strain evidence="2">CCM 8691</strain>
    </source>
</reference>
<proteinExistence type="predicted"/>
<dbReference type="Proteomes" id="UP001595789">
    <property type="component" value="Unassembled WGS sequence"/>
</dbReference>
<evidence type="ECO:0000313" key="1">
    <source>
        <dbReference type="EMBL" id="MFC4212154.1"/>
    </source>
</evidence>
<gene>
    <name evidence="1" type="ORF">ACFOWA_13220</name>
</gene>
<dbReference type="RefSeq" id="WP_378985870.1">
    <property type="nucleotide sequence ID" value="NZ_JBHSBW010000011.1"/>
</dbReference>